<organism evidence="1 2">
    <name type="scientific">Rossellomorea vietnamensis</name>
    <dbReference type="NCBI Taxonomy" id="218284"/>
    <lineage>
        <taxon>Bacteria</taxon>
        <taxon>Bacillati</taxon>
        <taxon>Bacillota</taxon>
        <taxon>Bacilli</taxon>
        <taxon>Bacillales</taxon>
        <taxon>Bacillaceae</taxon>
        <taxon>Rossellomorea</taxon>
    </lineage>
</organism>
<proteinExistence type="predicted"/>
<protein>
    <submittedName>
        <fullName evidence="1">Uncharacterized protein</fullName>
    </submittedName>
</protein>
<evidence type="ECO:0000313" key="1">
    <source>
        <dbReference type="EMBL" id="QHE62467.1"/>
    </source>
</evidence>
<reference evidence="1 2" key="1">
    <citation type="submission" date="2019-06" db="EMBL/GenBank/DDBJ databases">
        <title>An operon consisting of a P-type ATPase gene and a transcriptional regular gene given the different cadmium resistance in Bacillus vietamensis 151-6 and Bacillus marisflavi 151-25.</title>
        <authorList>
            <person name="Yu X."/>
        </authorList>
    </citation>
    <scope>NUCLEOTIDE SEQUENCE [LARGE SCALE GENOMIC DNA]</scope>
    <source>
        <strain evidence="1 2">151-6</strain>
    </source>
</reference>
<dbReference type="AlphaFoldDB" id="A0A6I6UMC6"/>
<dbReference type="Proteomes" id="UP000465062">
    <property type="component" value="Chromosome"/>
</dbReference>
<dbReference type="RefSeq" id="WP_159362380.1">
    <property type="nucleotide sequence ID" value="NZ_CP047394.1"/>
</dbReference>
<accession>A0A6I6UMC6</accession>
<sequence>MRNHKILIILGLLVLLCSGCVASKKEVKMAGNVKTIGNKVSVNGTSSLEAGSHIRVELKDIESDRVLEDDIVEVAKDKTYSANFSRDEKGENQKLVVSFNPEEQPDDIKKIYGSNGENIRAESPGLVKDRKDGNEYTRIQLFDFIYAVEKGSTGQRTILLDTFDNPEEASSGGE</sequence>
<evidence type="ECO:0000313" key="2">
    <source>
        <dbReference type="Proteomes" id="UP000465062"/>
    </source>
</evidence>
<gene>
    <name evidence="1" type="ORF">FHE72_16660</name>
</gene>
<name>A0A6I6UMC6_9BACI</name>
<dbReference type="KEGG" id="bvq:FHE72_16660"/>
<dbReference type="EMBL" id="CP047394">
    <property type="protein sequence ID" value="QHE62467.1"/>
    <property type="molecule type" value="Genomic_DNA"/>
</dbReference>